<evidence type="ECO:0000256" key="1">
    <source>
        <dbReference type="SAM" id="MobiDB-lite"/>
    </source>
</evidence>
<gene>
    <name evidence="2" type="ORF">E0D97_05020</name>
</gene>
<dbReference type="EMBL" id="SJST01000002">
    <property type="protein sequence ID" value="TCD14920.1"/>
    <property type="molecule type" value="Genomic_DNA"/>
</dbReference>
<sequence>MGGPPCADRGRRPGPGRPAPKIRRSRAGACCSGDSRDRGRVPGRAGAGGARPDPSRAGRAALGD</sequence>
<dbReference type="AlphaFoldDB" id="A0A4R0PBT3"/>
<feature type="compositionally biased region" description="Low complexity" evidence="1">
    <location>
        <begin position="50"/>
        <end position="64"/>
    </location>
</feature>
<evidence type="ECO:0000313" key="2">
    <source>
        <dbReference type="EMBL" id="TCD14920.1"/>
    </source>
</evidence>
<protein>
    <submittedName>
        <fullName evidence="2">Uncharacterized protein</fullName>
    </submittedName>
</protein>
<proteinExistence type="predicted"/>
<name>A0A4R0PBT3_9HYPH</name>
<keyword evidence="3" id="KW-1185">Reference proteome</keyword>
<organism evidence="2 3">
    <name type="scientific">Oricola cellulosilytica</name>
    <dbReference type="NCBI Taxonomy" id="1429082"/>
    <lineage>
        <taxon>Bacteria</taxon>
        <taxon>Pseudomonadati</taxon>
        <taxon>Pseudomonadota</taxon>
        <taxon>Alphaproteobacteria</taxon>
        <taxon>Hyphomicrobiales</taxon>
        <taxon>Ahrensiaceae</taxon>
        <taxon>Oricola</taxon>
    </lineage>
</organism>
<accession>A0A4R0PBT3</accession>
<feature type="region of interest" description="Disordered" evidence="1">
    <location>
        <begin position="1"/>
        <end position="64"/>
    </location>
</feature>
<evidence type="ECO:0000313" key="3">
    <source>
        <dbReference type="Proteomes" id="UP000291301"/>
    </source>
</evidence>
<reference evidence="2 3" key="1">
    <citation type="journal article" date="2015" name="Antonie Van Leeuwenhoek">
        <title>Oricola cellulosilytica gen. nov., sp. nov., a cellulose-degrading bacterium of the family Phyllobacteriaceae isolated from surface seashore water, and emended descriptions of Mesorhizobium loti and Phyllobacterium myrsinacearum.</title>
        <authorList>
            <person name="Hameed A."/>
            <person name="Shahina M."/>
            <person name="Lai W.A."/>
            <person name="Lin S.Y."/>
            <person name="Young L.S."/>
            <person name="Liu Y.C."/>
            <person name="Hsu Y.H."/>
            <person name="Young C.C."/>
        </authorList>
    </citation>
    <scope>NUCLEOTIDE SEQUENCE [LARGE SCALE GENOMIC DNA]</scope>
    <source>
        <strain evidence="2 3">KCTC 52183</strain>
    </source>
</reference>
<comment type="caution">
    <text evidence="2">The sequence shown here is derived from an EMBL/GenBank/DDBJ whole genome shotgun (WGS) entry which is preliminary data.</text>
</comment>
<dbReference type="Proteomes" id="UP000291301">
    <property type="component" value="Unassembled WGS sequence"/>
</dbReference>